<evidence type="ECO:0000313" key="2">
    <source>
        <dbReference type="Proteomes" id="UP000324974"/>
    </source>
</evidence>
<dbReference type="EMBL" id="CP042425">
    <property type="protein sequence ID" value="QEL18943.1"/>
    <property type="molecule type" value="Genomic_DNA"/>
</dbReference>
<reference evidence="2" key="1">
    <citation type="submission" date="2019-08" db="EMBL/GenBank/DDBJ databases">
        <title>Limnoglobus roseus gen. nov., sp. nov., a novel freshwater planctomycete with a giant genome from the family Gemmataceae.</title>
        <authorList>
            <person name="Kulichevskaya I.S."/>
            <person name="Naumoff D.G."/>
            <person name="Miroshnikov K."/>
            <person name="Ivanova A."/>
            <person name="Philippov D.A."/>
            <person name="Hakobyan A."/>
            <person name="Rijpstra I.C."/>
            <person name="Sinninghe Damste J.S."/>
            <person name="Liesack W."/>
            <person name="Dedysh S.N."/>
        </authorList>
    </citation>
    <scope>NUCLEOTIDE SEQUENCE [LARGE SCALE GENOMIC DNA]</scope>
    <source>
        <strain evidence="2">PX52</strain>
    </source>
</reference>
<dbReference type="SUPFAM" id="SSF110296">
    <property type="entry name" value="Oligoxyloglucan reducing end-specific cellobiohydrolase"/>
    <property type="match status" value="1"/>
</dbReference>
<gene>
    <name evidence="1" type="ORF">PX52LOC_05993</name>
</gene>
<organism evidence="1 2">
    <name type="scientific">Limnoglobus roseus</name>
    <dbReference type="NCBI Taxonomy" id="2598579"/>
    <lineage>
        <taxon>Bacteria</taxon>
        <taxon>Pseudomonadati</taxon>
        <taxon>Planctomycetota</taxon>
        <taxon>Planctomycetia</taxon>
        <taxon>Gemmatales</taxon>
        <taxon>Gemmataceae</taxon>
        <taxon>Limnoglobus</taxon>
    </lineage>
</organism>
<keyword evidence="2" id="KW-1185">Reference proteome</keyword>
<evidence type="ECO:0008006" key="3">
    <source>
        <dbReference type="Google" id="ProtNLM"/>
    </source>
</evidence>
<proteinExistence type="predicted"/>
<dbReference type="SUPFAM" id="SSF50939">
    <property type="entry name" value="Sialidases"/>
    <property type="match status" value="1"/>
</dbReference>
<evidence type="ECO:0000313" key="1">
    <source>
        <dbReference type="EMBL" id="QEL18943.1"/>
    </source>
</evidence>
<accession>A0A5C1ALB2</accession>
<sequence length="291" mass="30693">MATSLFIAVGLDGLRMRSTDGRTWTDAQTGKEGESYRAAAFGNGLCVAVGSYGGDNILAATADGKTWKTGKHEAKYVKYFRGLTHGDGQFVALGGDPGSVGSSKPFVMFSKDGLTWDGPHDVPGKHILRRAAWGGGRFVAVGDRGRRATSTDGKAWQDAPETKAIDTLVDVTFGNELFVGVGLHGLRMASHDGLKWTARQTGEEGEHLNSIVFANGKFIAVGTGATYTSADGEKWERAVNENAPQVVTHAGSVFIGAAWKGRLLASSDGVSWKETHKADRHVLAVAAGTVG</sequence>
<protein>
    <recommendedName>
        <fullName evidence="3">Photosynthesis system II assembly factor Ycf48/Hcf136-like domain-containing protein</fullName>
    </recommendedName>
</protein>
<dbReference type="OrthoDB" id="6987826at2"/>
<dbReference type="KEGG" id="lrs:PX52LOC_05993"/>
<dbReference type="AlphaFoldDB" id="A0A5C1ALB2"/>
<name>A0A5C1ALB2_9BACT</name>
<dbReference type="RefSeq" id="WP_149113389.1">
    <property type="nucleotide sequence ID" value="NZ_CP042425.1"/>
</dbReference>
<dbReference type="CDD" id="cd15482">
    <property type="entry name" value="Sialidase_non-viral"/>
    <property type="match status" value="1"/>
</dbReference>
<dbReference type="InterPro" id="IPR036278">
    <property type="entry name" value="Sialidase_sf"/>
</dbReference>
<dbReference type="Proteomes" id="UP000324974">
    <property type="component" value="Chromosome"/>
</dbReference>